<dbReference type="PROSITE" id="PS00065">
    <property type="entry name" value="D_2_HYDROXYACID_DH_1"/>
    <property type="match status" value="1"/>
</dbReference>
<evidence type="ECO:0000256" key="2">
    <source>
        <dbReference type="ARBA" id="ARBA00005216"/>
    </source>
</evidence>
<evidence type="ECO:0000256" key="5">
    <source>
        <dbReference type="ARBA" id="ARBA00013143"/>
    </source>
</evidence>
<dbReference type="OrthoDB" id="277029at2"/>
<dbReference type="GO" id="GO:0047545">
    <property type="term" value="F:(S)-2-hydroxyglutarate dehydrogenase activity"/>
    <property type="evidence" value="ECO:0007669"/>
    <property type="project" value="UniProtKB-ARBA"/>
</dbReference>
<dbReference type="Pfam" id="PF02826">
    <property type="entry name" value="2-Hacid_dh_C"/>
    <property type="match status" value="1"/>
</dbReference>
<gene>
    <name evidence="14" type="ORF">UABAM_02183</name>
</gene>
<comment type="function">
    <text evidence="1">Catalyzes the reversible oxidation of 3-phospho-D-glycerate to 3-phosphonooxypyruvate, the first step of the phosphorylated L-serine biosynthesis pathway. Also catalyzes the reversible oxidation of 2-hydroxyglutarate to 2-oxoglutarate.</text>
</comment>
<dbReference type="SUPFAM" id="SSF55021">
    <property type="entry name" value="ACT-like"/>
    <property type="match status" value="1"/>
</dbReference>
<evidence type="ECO:0000259" key="13">
    <source>
        <dbReference type="PROSITE" id="PS51671"/>
    </source>
</evidence>
<dbReference type="Gene3D" id="3.30.70.260">
    <property type="match status" value="1"/>
</dbReference>
<dbReference type="InterPro" id="IPR036291">
    <property type="entry name" value="NAD(P)-bd_dom_sf"/>
</dbReference>
<dbReference type="GO" id="GO:0006564">
    <property type="term" value="P:L-serine biosynthetic process"/>
    <property type="evidence" value="ECO:0007669"/>
    <property type="project" value="UniProtKB-ARBA"/>
</dbReference>
<keyword evidence="7 12" id="KW-0560">Oxidoreductase</keyword>
<evidence type="ECO:0000256" key="9">
    <source>
        <dbReference type="ARBA" id="ARBA00030455"/>
    </source>
</evidence>
<accession>A0A5S9F2V2</accession>
<dbReference type="Pfam" id="PF00389">
    <property type="entry name" value="2-Hacid_dh"/>
    <property type="match status" value="1"/>
</dbReference>
<proteinExistence type="inferred from homology"/>
<dbReference type="InterPro" id="IPR054480">
    <property type="entry name" value="AHAS_small-like_ACT"/>
</dbReference>
<dbReference type="FunFam" id="3.40.50.720:FF:000041">
    <property type="entry name" value="D-3-phosphoglycerate dehydrogenase"/>
    <property type="match status" value="1"/>
</dbReference>
<dbReference type="Proteomes" id="UP000326354">
    <property type="component" value="Chromosome"/>
</dbReference>
<protein>
    <recommendedName>
        <fullName evidence="6">D-3-phosphoglycerate dehydrogenase</fullName>
        <ecNumber evidence="4">1.1.1.399</ecNumber>
        <ecNumber evidence="5">1.1.1.95</ecNumber>
    </recommendedName>
    <alternativeName>
        <fullName evidence="9">2-oxoglutarate reductase</fullName>
    </alternativeName>
</protein>
<dbReference type="InterPro" id="IPR045865">
    <property type="entry name" value="ACT-like_dom_sf"/>
</dbReference>
<dbReference type="PROSITE" id="PS51671">
    <property type="entry name" value="ACT"/>
    <property type="match status" value="1"/>
</dbReference>
<comment type="similarity">
    <text evidence="3 12">Belongs to the D-isomer specific 2-hydroxyacid dehydrogenase family.</text>
</comment>
<dbReference type="Pfam" id="PF22629">
    <property type="entry name" value="ACT_AHAS_ss"/>
    <property type="match status" value="1"/>
</dbReference>
<evidence type="ECO:0000256" key="1">
    <source>
        <dbReference type="ARBA" id="ARBA00003800"/>
    </source>
</evidence>
<dbReference type="InterPro" id="IPR002912">
    <property type="entry name" value="ACT_dom"/>
</dbReference>
<dbReference type="NCBIfam" id="NF008759">
    <property type="entry name" value="PRK11790.1"/>
    <property type="match status" value="1"/>
</dbReference>
<comment type="pathway">
    <text evidence="2">Amino-acid biosynthesis; L-serine biosynthesis; L-serine from 3-phospho-D-glycerate: step 1/3.</text>
</comment>
<dbReference type="InterPro" id="IPR006139">
    <property type="entry name" value="D-isomer_2_OHA_DH_cat_dom"/>
</dbReference>
<dbReference type="GO" id="GO:0004617">
    <property type="term" value="F:phosphoglycerate dehydrogenase activity"/>
    <property type="evidence" value="ECO:0007669"/>
    <property type="project" value="UniProtKB-EC"/>
</dbReference>
<evidence type="ECO:0000256" key="3">
    <source>
        <dbReference type="ARBA" id="ARBA00005854"/>
    </source>
</evidence>
<organism evidence="14 15">
    <name type="scientific">Uabimicrobium amorphum</name>
    <dbReference type="NCBI Taxonomy" id="2596890"/>
    <lineage>
        <taxon>Bacteria</taxon>
        <taxon>Pseudomonadati</taxon>
        <taxon>Planctomycetota</taxon>
        <taxon>Candidatus Uabimicrobiia</taxon>
        <taxon>Candidatus Uabimicrobiales</taxon>
        <taxon>Candidatus Uabimicrobiaceae</taxon>
        <taxon>Candidatus Uabimicrobium</taxon>
    </lineage>
</organism>
<keyword evidence="8" id="KW-0520">NAD</keyword>
<keyword evidence="15" id="KW-1185">Reference proteome</keyword>
<dbReference type="SUPFAM" id="SSF51735">
    <property type="entry name" value="NAD(P)-binding Rossmann-fold domains"/>
    <property type="match status" value="1"/>
</dbReference>
<dbReference type="CDD" id="cd04901">
    <property type="entry name" value="ACT_3PGDH"/>
    <property type="match status" value="1"/>
</dbReference>
<evidence type="ECO:0000256" key="4">
    <source>
        <dbReference type="ARBA" id="ARBA00013001"/>
    </source>
</evidence>
<evidence type="ECO:0000256" key="6">
    <source>
        <dbReference type="ARBA" id="ARBA00021582"/>
    </source>
</evidence>
<comment type="catalytic activity">
    <reaction evidence="11">
        <text>(2R)-3-phosphoglycerate + NAD(+) = 3-phosphooxypyruvate + NADH + H(+)</text>
        <dbReference type="Rhea" id="RHEA:12641"/>
        <dbReference type="ChEBI" id="CHEBI:15378"/>
        <dbReference type="ChEBI" id="CHEBI:18110"/>
        <dbReference type="ChEBI" id="CHEBI:57540"/>
        <dbReference type="ChEBI" id="CHEBI:57945"/>
        <dbReference type="ChEBI" id="CHEBI:58272"/>
        <dbReference type="EC" id="1.1.1.95"/>
    </reaction>
</comment>
<name>A0A5S9F2V2_UABAM</name>
<dbReference type="InterPro" id="IPR029752">
    <property type="entry name" value="D-isomer_DH_CS1"/>
</dbReference>
<dbReference type="InterPro" id="IPR006140">
    <property type="entry name" value="D-isomer_DH_NAD-bd"/>
</dbReference>
<dbReference type="UniPathway" id="UPA00135">
    <property type="reaction ID" value="UER00196"/>
</dbReference>
<evidence type="ECO:0000256" key="10">
    <source>
        <dbReference type="ARBA" id="ARBA00048126"/>
    </source>
</evidence>
<reference evidence="14 15" key="1">
    <citation type="submission" date="2019-08" db="EMBL/GenBank/DDBJ databases">
        <title>Complete genome sequence of Candidatus Uab amorphum.</title>
        <authorList>
            <person name="Shiratori T."/>
            <person name="Suzuki S."/>
            <person name="Kakizawa Y."/>
            <person name="Ishida K."/>
        </authorList>
    </citation>
    <scope>NUCLEOTIDE SEQUENCE [LARGE SCALE GENOMIC DNA]</scope>
    <source>
        <strain evidence="14 15">SRT547</strain>
    </source>
</reference>
<dbReference type="PANTHER" id="PTHR43761">
    <property type="entry name" value="D-ISOMER SPECIFIC 2-HYDROXYACID DEHYDROGENASE FAMILY PROTEIN (AFU_ORTHOLOGUE AFUA_1G13630)"/>
    <property type="match status" value="1"/>
</dbReference>
<dbReference type="InterPro" id="IPR050418">
    <property type="entry name" value="D-iso_2-hydroxyacid_DH_PdxB"/>
</dbReference>
<dbReference type="Gene3D" id="3.40.50.720">
    <property type="entry name" value="NAD(P)-binding Rossmann-like Domain"/>
    <property type="match status" value="2"/>
</dbReference>
<dbReference type="CDD" id="cd12176">
    <property type="entry name" value="PGDH_3"/>
    <property type="match status" value="1"/>
</dbReference>
<sequence>MKFSFPKNKIKVLLLEGIHPDAAEKLRAEGYPVELISGSLEENELAEKIKDVFILGIRSRTKITKKVLENAQRLLAIGAFCIGTNQIDLKATAQKGIAVFNAPYSNTRSVVELAIGEMIMLMRRTFDMSRQLHEGKWNKSAKNSFEIRGKTLGIIGYGNIGQQLSVVAESLGMQVYYYDVNEKLAMGNAQSCTSLAQLLQVSDVVSIHVDGREENANMFSTKEFDAMKGRSYLLNLSRGSVVDLEALKQNMESGKIAGASIDVYPKEPKQKQADYTTCLQNMANVILTPHVGGSTEEAQRNIADFVPKHIIQYVNTGNSSLSVNLPQISLTQQKDSHRMLHIHHNVPGVMAKINTIFAKYDLNIVGQYLKTNEQIGYLITDVNKNYDVEVINELKELQDTIKLRVLY</sequence>
<dbReference type="RefSeq" id="WP_151968011.1">
    <property type="nucleotide sequence ID" value="NZ_AP019860.1"/>
</dbReference>
<dbReference type="EC" id="1.1.1.95" evidence="5"/>
<evidence type="ECO:0000256" key="12">
    <source>
        <dbReference type="RuleBase" id="RU003719"/>
    </source>
</evidence>
<evidence type="ECO:0000256" key="11">
    <source>
        <dbReference type="ARBA" id="ARBA00048731"/>
    </source>
</evidence>
<feature type="domain" description="ACT" evidence="13">
    <location>
        <begin position="338"/>
        <end position="407"/>
    </location>
</feature>
<evidence type="ECO:0000313" key="15">
    <source>
        <dbReference type="Proteomes" id="UP000326354"/>
    </source>
</evidence>
<dbReference type="EMBL" id="AP019860">
    <property type="protein sequence ID" value="BBM83828.1"/>
    <property type="molecule type" value="Genomic_DNA"/>
</dbReference>
<evidence type="ECO:0000313" key="14">
    <source>
        <dbReference type="EMBL" id="BBM83828.1"/>
    </source>
</evidence>
<dbReference type="AlphaFoldDB" id="A0A5S9F2V2"/>
<evidence type="ECO:0000256" key="8">
    <source>
        <dbReference type="ARBA" id="ARBA00023027"/>
    </source>
</evidence>
<evidence type="ECO:0000256" key="7">
    <source>
        <dbReference type="ARBA" id="ARBA00023002"/>
    </source>
</evidence>
<dbReference type="EC" id="1.1.1.399" evidence="4"/>
<dbReference type="KEGG" id="uam:UABAM_02183"/>
<dbReference type="PANTHER" id="PTHR43761:SF1">
    <property type="entry name" value="D-ISOMER SPECIFIC 2-HYDROXYACID DEHYDROGENASE CATALYTIC DOMAIN-CONTAINING PROTEIN-RELATED"/>
    <property type="match status" value="1"/>
</dbReference>
<dbReference type="GO" id="GO:0051287">
    <property type="term" value="F:NAD binding"/>
    <property type="evidence" value="ECO:0007669"/>
    <property type="project" value="InterPro"/>
</dbReference>
<comment type="catalytic activity">
    <reaction evidence="10">
        <text>(R)-2-hydroxyglutarate + NAD(+) = 2-oxoglutarate + NADH + H(+)</text>
        <dbReference type="Rhea" id="RHEA:49612"/>
        <dbReference type="ChEBI" id="CHEBI:15378"/>
        <dbReference type="ChEBI" id="CHEBI:15801"/>
        <dbReference type="ChEBI" id="CHEBI:16810"/>
        <dbReference type="ChEBI" id="CHEBI:57540"/>
        <dbReference type="ChEBI" id="CHEBI:57945"/>
        <dbReference type="EC" id="1.1.1.399"/>
    </reaction>
</comment>
<dbReference type="SUPFAM" id="SSF52283">
    <property type="entry name" value="Formate/glycerate dehydrogenase catalytic domain-like"/>
    <property type="match status" value="1"/>
</dbReference>